<dbReference type="Pfam" id="PF17938">
    <property type="entry name" value="TetR_C_29"/>
    <property type="match status" value="1"/>
</dbReference>
<gene>
    <name evidence="4" type="ORF">CEW83_02395</name>
</gene>
<dbReference type="KEGG" id="acom:CEW83_02395"/>
<dbReference type="Gene3D" id="1.10.357.10">
    <property type="entry name" value="Tetracycline Repressor, domain 2"/>
    <property type="match status" value="1"/>
</dbReference>
<keyword evidence="5" id="KW-1185">Reference proteome</keyword>
<evidence type="ECO:0000313" key="5">
    <source>
        <dbReference type="Proteomes" id="UP000244930"/>
    </source>
</evidence>
<protein>
    <submittedName>
        <fullName evidence="4">TetR family transcriptional regulator</fullName>
    </submittedName>
</protein>
<evidence type="ECO:0000259" key="3">
    <source>
        <dbReference type="PROSITE" id="PS50977"/>
    </source>
</evidence>
<evidence type="ECO:0000313" key="4">
    <source>
        <dbReference type="EMBL" id="AWI77446.1"/>
    </source>
</evidence>
<dbReference type="PANTHER" id="PTHR30328:SF54">
    <property type="entry name" value="HTH-TYPE TRANSCRIPTIONAL REPRESSOR SCO4008"/>
    <property type="match status" value="1"/>
</dbReference>
<dbReference type="InterPro" id="IPR009057">
    <property type="entry name" value="Homeodomain-like_sf"/>
</dbReference>
<sequence>MRRIAEAARQAFAAKGLADARIDDIAQAAGVTKQLVYHYYRSKEELFACVLDESSATTMIDLVAIELDQFPPREALRTLLNHMISPYSDPMLSALAQEGIRYHENHITPRNSFTDLAPKLKEKMRDTIERGVRAGEFRSDVDPDLFLAAAVQTTTSAYVSRYTVATLCGLDLNRDEDADIWRRYSVDFVMAAIEAKRSDCHSLKRPLPPEQRN</sequence>
<dbReference type="InterPro" id="IPR036271">
    <property type="entry name" value="Tet_transcr_reg_TetR-rel_C_sf"/>
</dbReference>
<proteinExistence type="predicted"/>
<dbReference type="SUPFAM" id="SSF46689">
    <property type="entry name" value="Homeodomain-like"/>
    <property type="match status" value="1"/>
</dbReference>
<dbReference type="InterPro" id="IPR001647">
    <property type="entry name" value="HTH_TetR"/>
</dbReference>
<dbReference type="Pfam" id="PF00440">
    <property type="entry name" value="TetR_N"/>
    <property type="match status" value="1"/>
</dbReference>
<accession>A0A2U8GWR9</accession>
<evidence type="ECO:0000256" key="2">
    <source>
        <dbReference type="PROSITE-ProRule" id="PRU00335"/>
    </source>
</evidence>
<keyword evidence="1 2" id="KW-0238">DNA-binding</keyword>
<dbReference type="AlphaFoldDB" id="A0A2U8GWR9"/>
<organism evidence="4 5">
    <name type="scientific">Parazoarcus communis</name>
    <dbReference type="NCBI Taxonomy" id="41977"/>
    <lineage>
        <taxon>Bacteria</taxon>
        <taxon>Pseudomonadati</taxon>
        <taxon>Pseudomonadota</taxon>
        <taxon>Betaproteobacteria</taxon>
        <taxon>Rhodocyclales</taxon>
        <taxon>Zoogloeaceae</taxon>
        <taxon>Parazoarcus</taxon>
    </lineage>
</organism>
<dbReference type="SUPFAM" id="SSF48498">
    <property type="entry name" value="Tetracyclin repressor-like, C-terminal domain"/>
    <property type="match status" value="1"/>
</dbReference>
<feature type="DNA-binding region" description="H-T-H motif" evidence="2">
    <location>
        <begin position="21"/>
        <end position="40"/>
    </location>
</feature>
<dbReference type="PRINTS" id="PR00455">
    <property type="entry name" value="HTHTETR"/>
</dbReference>
<evidence type="ECO:0000256" key="1">
    <source>
        <dbReference type="ARBA" id="ARBA00023125"/>
    </source>
</evidence>
<dbReference type="GO" id="GO:0003677">
    <property type="term" value="F:DNA binding"/>
    <property type="evidence" value="ECO:0007669"/>
    <property type="project" value="UniProtKB-UniRule"/>
</dbReference>
<feature type="domain" description="HTH tetR-type" evidence="3">
    <location>
        <begin position="1"/>
        <end position="58"/>
    </location>
</feature>
<dbReference type="InterPro" id="IPR050109">
    <property type="entry name" value="HTH-type_TetR-like_transc_reg"/>
</dbReference>
<name>A0A2U8GWR9_9RHOO</name>
<dbReference type="Proteomes" id="UP000244930">
    <property type="component" value="Chromosome"/>
</dbReference>
<reference evidence="4 5" key="1">
    <citation type="submission" date="2017-06" db="EMBL/GenBank/DDBJ databases">
        <title>Azoarcus.</title>
        <authorList>
            <person name="Woo J.-H."/>
            <person name="Kim H.-S."/>
        </authorList>
    </citation>
    <scope>NUCLEOTIDE SEQUENCE [LARGE SCALE GENOMIC DNA]</scope>
    <source>
        <strain evidence="4 5">TSPY31</strain>
    </source>
</reference>
<dbReference type="PANTHER" id="PTHR30328">
    <property type="entry name" value="TRANSCRIPTIONAL REPRESSOR"/>
    <property type="match status" value="1"/>
</dbReference>
<dbReference type="PROSITE" id="PS50977">
    <property type="entry name" value="HTH_TETR_2"/>
    <property type="match status" value="1"/>
</dbReference>
<dbReference type="EMBL" id="CP022187">
    <property type="protein sequence ID" value="AWI77446.1"/>
    <property type="molecule type" value="Genomic_DNA"/>
</dbReference>
<dbReference type="InterPro" id="IPR041474">
    <property type="entry name" value="NicS_C"/>
</dbReference>